<reference evidence="3" key="2">
    <citation type="journal article" date="2023" name="BMC Genomics">
        <title>Pest status, molecular evolution, and epigenetic factors derived from the genome assembly of Frankliniella fusca, a thysanopteran phytovirus vector.</title>
        <authorList>
            <person name="Catto M.A."/>
            <person name="Labadie P.E."/>
            <person name="Jacobson A.L."/>
            <person name="Kennedy G.G."/>
            <person name="Srinivasan R."/>
            <person name="Hunt B.G."/>
        </authorList>
    </citation>
    <scope>NUCLEOTIDE SEQUENCE</scope>
    <source>
        <strain evidence="3">PL_HMW_Pooled</strain>
    </source>
</reference>
<dbReference type="Pfam" id="PF14913">
    <property type="entry name" value="DPCD"/>
    <property type="match status" value="1"/>
</dbReference>
<dbReference type="Proteomes" id="UP001219518">
    <property type="component" value="Unassembled WGS sequence"/>
</dbReference>
<comment type="caution">
    <text evidence="3">The sequence shown here is derived from an EMBL/GenBank/DDBJ whole genome shotgun (WGS) entry which is preliminary data.</text>
</comment>
<reference evidence="3" key="1">
    <citation type="submission" date="2021-07" db="EMBL/GenBank/DDBJ databases">
        <authorList>
            <person name="Catto M.A."/>
            <person name="Jacobson A."/>
            <person name="Kennedy G."/>
            <person name="Labadie P."/>
            <person name="Hunt B.G."/>
            <person name="Srinivasan R."/>
        </authorList>
    </citation>
    <scope>NUCLEOTIDE SEQUENCE</scope>
    <source>
        <strain evidence="3">PL_HMW_Pooled</strain>
        <tissue evidence="3">Head</tissue>
    </source>
</reference>
<dbReference type="EMBL" id="JAHWGI010000256">
    <property type="protein sequence ID" value="KAK3911295.1"/>
    <property type="molecule type" value="Genomic_DNA"/>
</dbReference>
<sequence length="221" mass="25017">MIAVKSPQVSVIGDNQMSASSNWIPYLSAAKKSCLVENGVRKVHYNLPDGKEMVEEYNLQTDVLQRRMWKVSDTVRGEKWNVEVGDQLPQFDNLESVGIQENATAPMLTKRITKTNIEWRIRNLPYARDVYSVTADTDGITVRTSNKKYFKKIDVPELARVGLLADSSLLSYTHQFNTLIITYKKPPKVLEMESKILEMVKAVSPTKVPDIKNAPDQCKPS</sequence>
<comment type="similarity">
    <text evidence="1">Belongs to the DPCD family.</text>
</comment>
<dbReference type="InterPro" id="IPR026224">
    <property type="entry name" value="DPCD"/>
</dbReference>
<protein>
    <recommendedName>
        <fullName evidence="2">Protein DPCD</fullName>
    </recommendedName>
</protein>
<evidence type="ECO:0000313" key="3">
    <source>
        <dbReference type="EMBL" id="KAK3911295.1"/>
    </source>
</evidence>
<evidence type="ECO:0000256" key="1">
    <source>
        <dbReference type="ARBA" id="ARBA00010597"/>
    </source>
</evidence>
<dbReference type="AlphaFoldDB" id="A0AAE1H0E1"/>
<organism evidence="3 4">
    <name type="scientific">Frankliniella fusca</name>
    <dbReference type="NCBI Taxonomy" id="407009"/>
    <lineage>
        <taxon>Eukaryota</taxon>
        <taxon>Metazoa</taxon>
        <taxon>Ecdysozoa</taxon>
        <taxon>Arthropoda</taxon>
        <taxon>Hexapoda</taxon>
        <taxon>Insecta</taxon>
        <taxon>Pterygota</taxon>
        <taxon>Neoptera</taxon>
        <taxon>Paraneoptera</taxon>
        <taxon>Thysanoptera</taxon>
        <taxon>Terebrantia</taxon>
        <taxon>Thripoidea</taxon>
        <taxon>Thripidae</taxon>
        <taxon>Frankliniella</taxon>
    </lineage>
</organism>
<gene>
    <name evidence="3" type="ORF">KUF71_021076</name>
</gene>
<proteinExistence type="inferred from homology"/>
<dbReference type="PRINTS" id="PR02065">
    <property type="entry name" value="PROTEINDPCD"/>
</dbReference>
<dbReference type="PANTHER" id="PTHR31921:SF1">
    <property type="entry name" value="PROTEIN DPCD"/>
    <property type="match status" value="1"/>
</dbReference>
<evidence type="ECO:0000256" key="2">
    <source>
        <dbReference type="ARBA" id="ARBA00020330"/>
    </source>
</evidence>
<evidence type="ECO:0000313" key="4">
    <source>
        <dbReference type="Proteomes" id="UP001219518"/>
    </source>
</evidence>
<name>A0AAE1H0E1_9NEOP</name>
<accession>A0AAE1H0E1</accession>
<dbReference type="PANTHER" id="PTHR31921">
    <property type="entry name" value="PROTEIN DPCD"/>
    <property type="match status" value="1"/>
</dbReference>
<keyword evidence="4" id="KW-1185">Reference proteome</keyword>